<organism evidence="3 4">
    <name type="scientific">Erysiphe pulchra</name>
    <dbReference type="NCBI Taxonomy" id="225359"/>
    <lineage>
        <taxon>Eukaryota</taxon>
        <taxon>Fungi</taxon>
        <taxon>Dikarya</taxon>
        <taxon>Ascomycota</taxon>
        <taxon>Pezizomycotina</taxon>
        <taxon>Leotiomycetes</taxon>
        <taxon>Erysiphales</taxon>
        <taxon>Erysiphaceae</taxon>
        <taxon>Erysiphe</taxon>
    </lineage>
</organism>
<keyword evidence="1" id="KW-0479">Metal-binding</keyword>
<accession>A0A2S4PVT8</accession>
<keyword evidence="1" id="KW-0863">Zinc-finger</keyword>
<sequence>MYDSKDFITQGLKGLKPLSHSNYNEWRDIIDDYLDSQNWEGYIKDVIPANASEELRAKSAKIAVTIKTAVGSQRTYLLGLRTPKDILAKLEERNGGSIKGTISSLQRQFSSPDPNKSVDDIAIEGISAEDRPTELSKKAVLFRCYQEEYRTTVETLRIVASDFSFAQIVERLRQAEFESKETTMETALQVSNNNHNGAGKKETRKCYYCGKIGHIKPDCRKKKYNDKTKKRVGTKASNEEKARMAWKYEDYKSSVGTAKTGISLNVVGRGKMSCPINGVKTVFEGVLHIPELSTNLLSPGKLTNKVVAKGPKIGDTWVLKAYRTKEQALKADTAKQEEIIL</sequence>
<dbReference type="SUPFAM" id="SSF57756">
    <property type="entry name" value="Retrovirus zinc finger-like domains"/>
    <property type="match status" value="1"/>
</dbReference>
<dbReference type="SMART" id="SM00343">
    <property type="entry name" value="ZnF_C2HC"/>
    <property type="match status" value="1"/>
</dbReference>
<evidence type="ECO:0000256" key="1">
    <source>
        <dbReference type="PROSITE-ProRule" id="PRU00047"/>
    </source>
</evidence>
<dbReference type="Pfam" id="PF00098">
    <property type="entry name" value="zf-CCHC"/>
    <property type="match status" value="1"/>
</dbReference>
<dbReference type="STRING" id="225359.A0A2S4PVT8"/>
<evidence type="ECO:0000259" key="2">
    <source>
        <dbReference type="PROSITE" id="PS50158"/>
    </source>
</evidence>
<dbReference type="Gene3D" id="4.10.60.10">
    <property type="entry name" value="Zinc finger, CCHC-type"/>
    <property type="match status" value="1"/>
</dbReference>
<dbReference type="Proteomes" id="UP000237438">
    <property type="component" value="Unassembled WGS sequence"/>
</dbReference>
<name>A0A2S4PVT8_9PEZI</name>
<dbReference type="InterPro" id="IPR054722">
    <property type="entry name" value="PolX-like_BBD"/>
</dbReference>
<protein>
    <recommendedName>
        <fullName evidence="2">CCHC-type domain-containing protein</fullName>
    </recommendedName>
</protein>
<dbReference type="GO" id="GO:0008270">
    <property type="term" value="F:zinc ion binding"/>
    <property type="evidence" value="ECO:0007669"/>
    <property type="project" value="UniProtKB-KW"/>
</dbReference>
<dbReference type="EMBL" id="PEDP01000395">
    <property type="protein sequence ID" value="POS86160.1"/>
    <property type="molecule type" value="Genomic_DNA"/>
</dbReference>
<dbReference type="OrthoDB" id="4364246at2759"/>
<proteinExistence type="predicted"/>
<feature type="domain" description="CCHC-type" evidence="2">
    <location>
        <begin position="204"/>
        <end position="221"/>
    </location>
</feature>
<dbReference type="InterPro" id="IPR036875">
    <property type="entry name" value="Znf_CCHC_sf"/>
</dbReference>
<dbReference type="Pfam" id="PF22936">
    <property type="entry name" value="Pol_BBD"/>
    <property type="match status" value="1"/>
</dbReference>
<dbReference type="GO" id="GO:0003676">
    <property type="term" value="F:nucleic acid binding"/>
    <property type="evidence" value="ECO:0007669"/>
    <property type="project" value="InterPro"/>
</dbReference>
<comment type="caution">
    <text evidence="3">The sequence shown here is derived from an EMBL/GenBank/DDBJ whole genome shotgun (WGS) entry which is preliminary data.</text>
</comment>
<evidence type="ECO:0000313" key="4">
    <source>
        <dbReference type="Proteomes" id="UP000237438"/>
    </source>
</evidence>
<keyword evidence="4" id="KW-1185">Reference proteome</keyword>
<dbReference type="AlphaFoldDB" id="A0A2S4PVT8"/>
<keyword evidence="1" id="KW-0862">Zinc</keyword>
<dbReference type="InterPro" id="IPR001878">
    <property type="entry name" value="Znf_CCHC"/>
</dbReference>
<dbReference type="PROSITE" id="PS50158">
    <property type="entry name" value="ZF_CCHC"/>
    <property type="match status" value="1"/>
</dbReference>
<evidence type="ECO:0000313" key="3">
    <source>
        <dbReference type="EMBL" id="POS86160.1"/>
    </source>
</evidence>
<reference evidence="3 4" key="1">
    <citation type="submission" date="2017-10" db="EMBL/GenBank/DDBJ databases">
        <title>Development of genomic resources for the powdery mildew, Erysiphe pulchra.</title>
        <authorList>
            <person name="Wadl P.A."/>
            <person name="Mack B.M."/>
            <person name="Moore G."/>
            <person name="Beltz S.B."/>
        </authorList>
    </citation>
    <scope>NUCLEOTIDE SEQUENCE [LARGE SCALE GENOMIC DNA]</scope>
    <source>
        <strain evidence="3">Cflorida</strain>
    </source>
</reference>
<gene>
    <name evidence="3" type="ORF">EPUL_005339</name>
</gene>